<dbReference type="GO" id="GO:0008270">
    <property type="term" value="F:zinc ion binding"/>
    <property type="evidence" value="ECO:0007669"/>
    <property type="project" value="UniProtKB-KW"/>
</dbReference>
<evidence type="ECO:0000313" key="8">
    <source>
        <dbReference type="EMBL" id="KAE8720116.1"/>
    </source>
</evidence>
<evidence type="ECO:0000256" key="1">
    <source>
        <dbReference type="ARBA" id="ARBA00022884"/>
    </source>
</evidence>
<feature type="compositionally biased region" description="Polar residues" evidence="5">
    <location>
        <begin position="311"/>
        <end position="325"/>
    </location>
</feature>
<keyword evidence="3" id="KW-0863">Zinc-finger</keyword>
<name>A0A6A3BTH5_HIBSY</name>
<evidence type="ECO:0000259" key="6">
    <source>
        <dbReference type="PROSITE" id="PS50102"/>
    </source>
</evidence>
<proteinExistence type="predicted"/>
<keyword evidence="1 2" id="KW-0694">RNA-binding</keyword>
<feature type="region of interest" description="Disordered" evidence="5">
    <location>
        <begin position="449"/>
        <end position="474"/>
    </location>
</feature>
<sequence>MRENESQAGETWKNYNSLPLDKDLTSNFVRGRPKLVPRGNSDLNQRIRSNQAFSGDFGPGSDRRRGRDISSWNQCDPSSSWSAFGLMPGIPNGLDTLNPIGFQGVLRHPMNSSLNMGIHHQRCRDSEERGFCLQGDMCPMEHGVNHIVLEDVKATMFIWFILSGYQQCRMDNVLRSYFFSDLHSLSQFNLPGTVPTAQLLATSSVPGPLPSGSNGVHTVSTGANGADLYDPDQPLWNNNGTEAMASLSGLYSPKVHETESLHDNELLIRSAGSQGTSLPGWGRVCGSSSSRIYTKQMTNHTQDETKGKQETFPSSQGTSRQVKQTRTQDDGSKMDLSLKSQNDSTHNSRKPTQKALRTLFVNGIPQKSNKSEAILSHFCKFGQVIDIYIPSKSERAFVQFSKREEAEAALKSPDAVMGTALLSSAPVVQVQPFANREKDNLQSVGHKSNVVHGADVPSPNSPKPVNMNGPKVPPPLQKKLETLKQMKKELCKKQEMLEQKRNDFRHQLDKLQKQSSVVKGELLSEQAAKRQKVEIVADPAKASTSSSSEPGAFVVTPCTVGMTDKNKSTENDVSQSPKSTPMALLEPTTSMMSAPVQHAVTMNKYKLDNRPSFSSYSTIAFRFCQYAGMYPEPNIGVFIFFRVFLFTLRVLICTCVDVLKLRFSQYGDLLSVELQDMEKDECQSIVRPKFLSMKESPKG</sequence>
<dbReference type="PANTHER" id="PTHR14398:SF0">
    <property type="entry name" value="ZINC FINGER PROTEIN SWM"/>
    <property type="match status" value="1"/>
</dbReference>
<dbReference type="Pfam" id="PF00076">
    <property type="entry name" value="RRM_1"/>
    <property type="match status" value="1"/>
</dbReference>
<comment type="caution">
    <text evidence="8">The sequence shown here is derived from an EMBL/GenBank/DDBJ whole genome shotgun (WGS) entry which is preliminary data.</text>
</comment>
<dbReference type="InterPro" id="IPR045137">
    <property type="entry name" value="RBM26/27"/>
</dbReference>
<dbReference type="InterPro" id="IPR000571">
    <property type="entry name" value="Znf_CCCH"/>
</dbReference>
<dbReference type="AlphaFoldDB" id="A0A6A3BTH5"/>
<dbReference type="PROSITE" id="PS50102">
    <property type="entry name" value="RRM"/>
    <property type="match status" value="1"/>
</dbReference>
<protein>
    <submittedName>
        <fullName evidence="8">Pentatricopeptide repeat (PPR) superfamily protein</fullName>
    </submittedName>
</protein>
<keyword evidence="3" id="KW-0862">Zinc</keyword>
<dbReference type="SUPFAM" id="SSF54928">
    <property type="entry name" value="RNA-binding domain, RBD"/>
    <property type="match status" value="1"/>
</dbReference>
<dbReference type="GO" id="GO:0003723">
    <property type="term" value="F:RNA binding"/>
    <property type="evidence" value="ECO:0007669"/>
    <property type="project" value="UniProtKB-UniRule"/>
</dbReference>
<gene>
    <name evidence="8" type="ORF">F3Y22_tig00109916pilonHSYRG00053</name>
</gene>
<dbReference type="CDD" id="cd12257">
    <property type="entry name" value="RRM1_RBM26_like"/>
    <property type="match status" value="1"/>
</dbReference>
<dbReference type="PANTHER" id="PTHR14398">
    <property type="entry name" value="RNA RECOGNITION RRM/RNP DOMAIN"/>
    <property type="match status" value="1"/>
</dbReference>
<dbReference type="EMBL" id="VEPZ02000775">
    <property type="protein sequence ID" value="KAE8720116.1"/>
    <property type="molecule type" value="Genomic_DNA"/>
</dbReference>
<feature type="region of interest" description="Disordered" evidence="5">
    <location>
        <begin position="49"/>
        <end position="74"/>
    </location>
</feature>
<keyword evidence="3" id="KW-0479">Metal-binding</keyword>
<feature type="zinc finger region" description="C3H1-type" evidence="3">
    <location>
        <begin position="122"/>
        <end position="145"/>
    </location>
</feature>
<reference evidence="8" key="1">
    <citation type="submission" date="2019-09" db="EMBL/GenBank/DDBJ databases">
        <title>Draft genome information of white flower Hibiscus syriacus.</title>
        <authorList>
            <person name="Kim Y.-M."/>
        </authorList>
    </citation>
    <scope>NUCLEOTIDE SEQUENCE [LARGE SCALE GENOMIC DNA]</scope>
    <source>
        <strain evidence="8">YM2019G1</strain>
        <tissue evidence="8">Leaf</tissue>
    </source>
</reference>
<dbReference type="GO" id="GO:0005634">
    <property type="term" value="C:nucleus"/>
    <property type="evidence" value="ECO:0007669"/>
    <property type="project" value="TreeGrafter"/>
</dbReference>
<dbReference type="InterPro" id="IPR000504">
    <property type="entry name" value="RRM_dom"/>
</dbReference>
<evidence type="ECO:0000256" key="2">
    <source>
        <dbReference type="PROSITE-ProRule" id="PRU00176"/>
    </source>
</evidence>
<dbReference type="InterPro" id="IPR012677">
    <property type="entry name" value="Nucleotide-bd_a/b_plait_sf"/>
</dbReference>
<organism evidence="8">
    <name type="scientific">Hibiscus syriacus</name>
    <name type="common">Rose of Sharon</name>
    <dbReference type="NCBI Taxonomy" id="106335"/>
    <lineage>
        <taxon>Eukaryota</taxon>
        <taxon>Viridiplantae</taxon>
        <taxon>Streptophyta</taxon>
        <taxon>Embryophyta</taxon>
        <taxon>Tracheophyta</taxon>
        <taxon>Spermatophyta</taxon>
        <taxon>Magnoliopsida</taxon>
        <taxon>eudicotyledons</taxon>
        <taxon>Gunneridae</taxon>
        <taxon>Pentapetalae</taxon>
        <taxon>rosids</taxon>
        <taxon>malvids</taxon>
        <taxon>Malvales</taxon>
        <taxon>Malvaceae</taxon>
        <taxon>Malvoideae</taxon>
        <taxon>Hibiscus</taxon>
    </lineage>
</organism>
<accession>A0A6A3BTH5</accession>
<evidence type="ECO:0000259" key="7">
    <source>
        <dbReference type="PROSITE" id="PS50103"/>
    </source>
</evidence>
<feature type="coiled-coil region" evidence="4">
    <location>
        <begin position="480"/>
        <end position="514"/>
    </location>
</feature>
<dbReference type="Gene3D" id="3.30.70.330">
    <property type="match status" value="1"/>
</dbReference>
<keyword evidence="4" id="KW-0175">Coiled coil</keyword>
<dbReference type="InterPro" id="IPR035979">
    <property type="entry name" value="RBD_domain_sf"/>
</dbReference>
<feature type="region of interest" description="Disordered" evidence="5">
    <location>
        <begin position="297"/>
        <end position="353"/>
    </location>
</feature>
<dbReference type="SMART" id="SM00360">
    <property type="entry name" value="RRM"/>
    <property type="match status" value="1"/>
</dbReference>
<feature type="domain" description="RRM" evidence="6">
    <location>
        <begin position="357"/>
        <end position="435"/>
    </location>
</feature>
<dbReference type="PROSITE" id="PS50103">
    <property type="entry name" value="ZF_C3H1"/>
    <property type="match status" value="1"/>
</dbReference>
<evidence type="ECO:0000256" key="3">
    <source>
        <dbReference type="PROSITE-ProRule" id="PRU00723"/>
    </source>
</evidence>
<evidence type="ECO:0000256" key="4">
    <source>
        <dbReference type="SAM" id="Coils"/>
    </source>
</evidence>
<feature type="domain" description="C3H1-type" evidence="7">
    <location>
        <begin position="122"/>
        <end position="145"/>
    </location>
</feature>
<evidence type="ECO:0000256" key="5">
    <source>
        <dbReference type="SAM" id="MobiDB-lite"/>
    </source>
</evidence>